<dbReference type="EMBL" id="JAEPRB010000239">
    <property type="protein sequence ID" value="KAG2218290.1"/>
    <property type="molecule type" value="Genomic_DNA"/>
</dbReference>
<comment type="catalytic activity">
    <reaction evidence="12">
        <text>tRNA(Pro) + L-proline + ATP = L-prolyl-tRNA(Pro) + AMP + diphosphate</text>
        <dbReference type="Rhea" id="RHEA:14305"/>
        <dbReference type="Rhea" id="RHEA-COMP:9700"/>
        <dbReference type="Rhea" id="RHEA-COMP:9702"/>
        <dbReference type="ChEBI" id="CHEBI:30616"/>
        <dbReference type="ChEBI" id="CHEBI:33019"/>
        <dbReference type="ChEBI" id="CHEBI:60039"/>
        <dbReference type="ChEBI" id="CHEBI:78442"/>
        <dbReference type="ChEBI" id="CHEBI:78532"/>
        <dbReference type="ChEBI" id="CHEBI:456215"/>
        <dbReference type="EC" id="6.1.1.15"/>
    </reaction>
</comment>
<dbReference type="InterPro" id="IPR004500">
    <property type="entry name" value="Pro-tRNA-synth_IIa_bac-type"/>
</dbReference>
<dbReference type="GO" id="GO:0006433">
    <property type="term" value="P:prolyl-tRNA aminoacylation"/>
    <property type="evidence" value="ECO:0007669"/>
    <property type="project" value="InterPro"/>
</dbReference>
<keyword evidence="7" id="KW-0547">Nucleotide-binding</keyword>
<dbReference type="Proteomes" id="UP000646827">
    <property type="component" value="Unassembled WGS sequence"/>
</dbReference>
<comment type="caution">
    <text evidence="15">The sequence shown here is derived from an EMBL/GenBank/DDBJ whole genome shotgun (WGS) entry which is preliminary data.</text>
</comment>
<evidence type="ECO:0000256" key="9">
    <source>
        <dbReference type="ARBA" id="ARBA00022917"/>
    </source>
</evidence>
<dbReference type="GO" id="GO:0005524">
    <property type="term" value="F:ATP binding"/>
    <property type="evidence" value="ECO:0007669"/>
    <property type="project" value="UniProtKB-KW"/>
</dbReference>
<feature type="region of interest" description="Disordered" evidence="13">
    <location>
        <begin position="381"/>
        <end position="402"/>
    </location>
</feature>
<dbReference type="Gene3D" id="3.40.50.800">
    <property type="entry name" value="Anticodon-binding domain"/>
    <property type="match status" value="1"/>
</dbReference>
<keyword evidence="5" id="KW-0963">Cytoplasm</keyword>
<dbReference type="OrthoDB" id="10267474at2759"/>
<evidence type="ECO:0000256" key="2">
    <source>
        <dbReference type="ARBA" id="ARBA00008226"/>
    </source>
</evidence>
<dbReference type="Pfam" id="PF00587">
    <property type="entry name" value="tRNA-synt_2b"/>
    <property type="match status" value="1"/>
</dbReference>
<evidence type="ECO:0000256" key="1">
    <source>
        <dbReference type="ARBA" id="ARBA00004496"/>
    </source>
</evidence>
<evidence type="ECO:0000256" key="4">
    <source>
        <dbReference type="ARBA" id="ARBA00012831"/>
    </source>
</evidence>
<comment type="similarity">
    <text evidence="2">Belongs to the class-II aminoacyl-tRNA synthetase family.</text>
</comment>
<feature type="domain" description="Aminoacyl-transfer RNA synthetases class-II family profile" evidence="14">
    <location>
        <begin position="29"/>
        <end position="477"/>
    </location>
</feature>
<dbReference type="PROSITE" id="PS50862">
    <property type="entry name" value="AA_TRNA_LIGASE_II"/>
    <property type="match status" value="1"/>
</dbReference>
<dbReference type="CDD" id="cd00779">
    <property type="entry name" value="ProRS_core_prok"/>
    <property type="match status" value="1"/>
</dbReference>
<keyword evidence="8" id="KW-0067">ATP-binding</keyword>
<dbReference type="GO" id="GO:0005739">
    <property type="term" value="C:mitochondrion"/>
    <property type="evidence" value="ECO:0007669"/>
    <property type="project" value="TreeGrafter"/>
</dbReference>
<dbReference type="InterPro" id="IPR004154">
    <property type="entry name" value="Anticodon-bd"/>
</dbReference>
<evidence type="ECO:0000256" key="12">
    <source>
        <dbReference type="ARBA" id="ARBA00047671"/>
    </source>
</evidence>
<evidence type="ECO:0000256" key="13">
    <source>
        <dbReference type="SAM" id="MobiDB-lite"/>
    </source>
</evidence>
<dbReference type="InterPro" id="IPR002316">
    <property type="entry name" value="Pro-tRNA-ligase_IIa"/>
</dbReference>
<evidence type="ECO:0000313" key="15">
    <source>
        <dbReference type="EMBL" id="KAG2218290.1"/>
    </source>
</evidence>
<dbReference type="PANTHER" id="PTHR42753">
    <property type="entry name" value="MITOCHONDRIAL RIBOSOME PROTEIN L39/PROLYL-TRNA LIGASE FAMILY MEMBER"/>
    <property type="match status" value="1"/>
</dbReference>
<accession>A0A8H7RWT6</accession>
<dbReference type="GO" id="GO:0004827">
    <property type="term" value="F:proline-tRNA ligase activity"/>
    <property type="evidence" value="ECO:0007669"/>
    <property type="project" value="UniProtKB-EC"/>
</dbReference>
<organism evidence="15 16">
    <name type="scientific">Circinella minor</name>
    <dbReference type="NCBI Taxonomy" id="1195481"/>
    <lineage>
        <taxon>Eukaryota</taxon>
        <taxon>Fungi</taxon>
        <taxon>Fungi incertae sedis</taxon>
        <taxon>Mucoromycota</taxon>
        <taxon>Mucoromycotina</taxon>
        <taxon>Mucoromycetes</taxon>
        <taxon>Mucorales</taxon>
        <taxon>Lichtheimiaceae</taxon>
        <taxon>Circinella</taxon>
    </lineage>
</organism>
<dbReference type="PRINTS" id="PR01046">
    <property type="entry name" value="TRNASYNTHPRO"/>
</dbReference>
<dbReference type="CDD" id="cd00861">
    <property type="entry name" value="ProRS_anticodon_short"/>
    <property type="match status" value="1"/>
</dbReference>
<evidence type="ECO:0000256" key="5">
    <source>
        <dbReference type="ARBA" id="ARBA00022490"/>
    </source>
</evidence>
<dbReference type="SUPFAM" id="SSF52954">
    <property type="entry name" value="Class II aaRS ABD-related"/>
    <property type="match status" value="1"/>
</dbReference>
<evidence type="ECO:0000256" key="10">
    <source>
        <dbReference type="ARBA" id="ARBA00023146"/>
    </source>
</evidence>
<dbReference type="FunFam" id="3.30.930.10:FF:000066">
    <property type="entry name" value="Proline--tRNA ligase"/>
    <property type="match status" value="1"/>
</dbReference>
<dbReference type="Gene3D" id="3.30.930.10">
    <property type="entry name" value="Bira Bifunctional Protein, Domain 2"/>
    <property type="match status" value="2"/>
</dbReference>
<evidence type="ECO:0000256" key="6">
    <source>
        <dbReference type="ARBA" id="ARBA00022598"/>
    </source>
</evidence>
<evidence type="ECO:0000256" key="3">
    <source>
        <dbReference type="ARBA" id="ARBA00011738"/>
    </source>
</evidence>
<protein>
    <recommendedName>
        <fullName evidence="4">proline--tRNA ligase</fullName>
        <ecNumber evidence="4">6.1.1.15</ecNumber>
    </recommendedName>
    <alternativeName>
        <fullName evidence="11">Prolyl-tRNA synthetase</fullName>
    </alternativeName>
</protein>
<evidence type="ECO:0000256" key="7">
    <source>
        <dbReference type="ARBA" id="ARBA00022741"/>
    </source>
</evidence>
<keyword evidence="9" id="KW-0648">Protein biosynthesis</keyword>
<dbReference type="InterPro" id="IPR033730">
    <property type="entry name" value="ProRS_core_prok"/>
</dbReference>
<feature type="compositionally biased region" description="Low complexity" evidence="13">
    <location>
        <begin position="381"/>
        <end position="399"/>
    </location>
</feature>
<dbReference type="InterPro" id="IPR050062">
    <property type="entry name" value="Pro-tRNA_synthetase"/>
</dbReference>
<dbReference type="Pfam" id="PF03129">
    <property type="entry name" value="HGTP_anticodon"/>
    <property type="match status" value="1"/>
</dbReference>
<keyword evidence="6" id="KW-0436">Ligase</keyword>
<dbReference type="NCBIfam" id="TIGR00409">
    <property type="entry name" value="proS_fam_II"/>
    <property type="match status" value="1"/>
</dbReference>
<dbReference type="InterPro" id="IPR006195">
    <property type="entry name" value="aa-tRNA-synth_II"/>
</dbReference>
<comment type="subcellular location">
    <subcellularLocation>
        <location evidence="1">Cytoplasm</location>
    </subcellularLocation>
</comment>
<sequence length="594" mass="66389">MFTTLTKEQTAEDNVTTSHGLLLKGGFVRQSSSGIYSMLPLGLRTLEKIENIIDEELKSIGSQKLALPVLLSAENWKKSGRWNASKGEFFRLKDRRDTDMLLSPTHEEEITQLVAAELKSSKQLPIRLYQIGRKYRDEFRPRAGLLRGREFVMKDLYTFDASVEDAYISYDLVAKAYQNIFQRIGVPFVVAEADSGNMGGSKSHEYHLISPAGEDTLLTCSSCGYTANEELAIGKLPENNDHKANNVIIDINDTTTTNNQASTTQLEFTAFNKEGESLHNGKAIIVTLPGRSINHIKIEKELRRYLEEQNIMSNDGILDLKSTVDINQEQQEQVLSNHVFIDDSVKSYSLSSSSGGQLIMHGPDHFRTASAGDTCASCSSSSSISSNNNNNNNNNNSNENKNKKENALTTVKAIEVGHTFYLGTKYSKTLGCEFLPNDRQKNKQKQAAEMGCYGIGISRMVATAAEVCHDDRGIVWPDTIAPYRICIVPTSNNNKELNRLAETIYDTLEDVTLFKVKNRGLFTNDIVIDDRKQMFGSKMADAELIGYPFIIVLGKNALEEGIVEVNQRIQNEPNIKNKVPIDQLGQWLFERQII</sequence>
<evidence type="ECO:0000256" key="8">
    <source>
        <dbReference type="ARBA" id="ARBA00022840"/>
    </source>
</evidence>
<evidence type="ECO:0000256" key="11">
    <source>
        <dbReference type="ARBA" id="ARBA00029731"/>
    </source>
</evidence>
<keyword evidence="16" id="KW-1185">Reference proteome</keyword>
<evidence type="ECO:0000313" key="16">
    <source>
        <dbReference type="Proteomes" id="UP000646827"/>
    </source>
</evidence>
<dbReference type="SUPFAM" id="SSF55681">
    <property type="entry name" value="Class II aaRS and biotin synthetases"/>
    <property type="match status" value="1"/>
</dbReference>
<keyword evidence="10" id="KW-0030">Aminoacyl-tRNA synthetase</keyword>
<dbReference type="InterPro" id="IPR045864">
    <property type="entry name" value="aa-tRNA-synth_II/BPL/LPL"/>
</dbReference>
<proteinExistence type="inferred from homology"/>
<name>A0A8H7RWT6_9FUNG</name>
<dbReference type="PANTHER" id="PTHR42753:SF2">
    <property type="entry name" value="PROLINE--TRNA LIGASE"/>
    <property type="match status" value="1"/>
</dbReference>
<dbReference type="InterPro" id="IPR044140">
    <property type="entry name" value="ProRS_anticodon_short"/>
</dbReference>
<dbReference type="InterPro" id="IPR002314">
    <property type="entry name" value="aa-tRNA-synt_IIb"/>
</dbReference>
<dbReference type="EC" id="6.1.1.15" evidence="4"/>
<dbReference type="AlphaFoldDB" id="A0A8H7RWT6"/>
<gene>
    <name evidence="15" type="ORF">INT45_000972</name>
</gene>
<evidence type="ECO:0000259" key="14">
    <source>
        <dbReference type="PROSITE" id="PS50862"/>
    </source>
</evidence>
<dbReference type="InterPro" id="IPR036621">
    <property type="entry name" value="Anticodon-bd_dom_sf"/>
</dbReference>
<reference evidence="15 16" key="1">
    <citation type="submission" date="2020-12" db="EMBL/GenBank/DDBJ databases">
        <title>Metabolic potential, ecology and presence of endohyphal bacteria is reflected in genomic diversity of Mucoromycotina.</title>
        <authorList>
            <person name="Muszewska A."/>
            <person name="Okrasinska A."/>
            <person name="Steczkiewicz K."/>
            <person name="Drgas O."/>
            <person name="Orlowska M."/>
            <person name="Perlinska-Lenart U."/>
            <person name="Aleksandrzak-Piekarczyk T."/>
            <person name="Szatraj K."/>
            <person name="Zielenkiewicz U."/>
            <person name="Pilsyk S."/>
            <person name="Malc E."/>
            <person name="Mieczkowski P."/>
            <person name="Kruszewska J.S."/>
            <person name="Biernat P."/>
            <person name="Pawlowska J."/>
        </authorList>
    </citation>
    <scope>NUCLEOTIDE SEQUENCE [LARGE SCALE GENOMIC DNA]</scope>
    <source>
        <strain evidence="15 16">CBS 142.35</strain>
    </source>
</reference>
<comment type="subunit">
    <text evidence="3">Homodimer.</text>
</comment>